<evidence type="ECO:0000313" key="3">
    <source>
        <dbReference type="EMBL" id="KJY28731.1"/>
    </source>
</evidence>
<reference evidence="3 4" key="1">
    <citation type="submission" date="2015-02" db="EMBL/GenBank/DDBJ databases">
        <authorList>
            <person name="Ju K.-S."/>
            <person name="Doroghazi J.R."/>
            <person name="Metcalf W."/>
        </authorList>
    </citation>
    <scope>NUCLEOTIDE SEQUENCE [LARGE SCALE GENOMIC DNA]</scope>
    <source>
        <strain evidence="3 4">NRRL ISP-5550</strain>
    </source>
</reference>
<comment type="similarity">
    <text evidence="1">Belongs to the phD/YefM antitoxin family.</text>
</comment>
<sequence length="80" mass="8466">MEELREYDVHEAEGRFLQIMERVAAGEEVAITKAGTPIAKVIPLHPGVPRTGRGSLAGAIHIPDDSDELPGDVGDAFGMG</sequence>
<proteinExistence type="inferred from homology"/>
<evidence type="ECO:0000256" key="1">
    <source>
        <dbReference type="ARBA" id="ARBA00009981"/>
    </source>
</evidence>
<dbReference type="SUPFAM" id="SSF143120">
    <property type="entry name" value="YefM-like"/>
    <property type="match status" value="1"/>
</dbReference>
<dbReference type="EMBL" id="JZWV01000706">
    <property type="protein sequence ID" value="KJY28731.1"/>
    <property type="molecule type" value="Genomic_DNA"/>
</dbReference>
<keyword evidence="4" id="KW-1185">Reference proteome</keyword>
<dbReference type="AlphaFoldDB" id="A0A0F4J715"/>
<organism evidence="3 4">
    <name type="scientific">Streptomyces katrae</name>
    <dbReference type="NCBI Taxonomy" id="68223"/>
    <lineage>
        <taxon>Bacteria</taxon>
        <taxon>Bacillati</taxon>
        <taxon>Actinomycetota</taxon>
        <taxon>Actinomycetes</taxon>
        <taxon>Kitasatosporales</taxon>
        <taxon>Streptomycetaceae</taxon>
        <taxon>Streptomyces</taxon>
    </lineage>
</organism>
<dbReference type="OrthoDB" id="557859at2"/>
<evidence type="ECO:0000256" key="2">
    <source>
        <dbReference type="SAM" id="MobiDB-lite"/>
    </source>
</evidence>
<evidence type="ECO:0000313" key="4">
    <source>
        <dbReference type="Proteomes" id="UP000033551"/>
    </source>
</evidence>
<dbReference type="Gene3D" id="3.40.1620.10">
    <property type="entry name" value="YefM-like domain"/>
    <property type="match status" value="1"/>
</dbReference>
<dbReference type="RefSeq" id="WP_045949781.1">
    <property type="nucleotide sequence ID" value="NZ_JZWV01000706.1"/>
</dbReference>
<gene>
    <name evidence="3" type="ORF">VR44_24680</name>
</gene>
<dbReference type="InterPro" id="IPR036165">
    <property type="entry name" value="YefM-like_sf"/>
</dbReference>
<name>A0A0F4J715_9ACTN</name>
<feature type="region of interest" description="Disordered" evidence="2">
    <location>
        <begin position="53"/>
        <end position="80"/>
    </location>
</feature>
<dbReference type="Proteomes" id="UP000033551">
    <property type="component" value="Unassembled WGS sequence"/>
</dbReference>
<dbReference type="NCBIfam" id="TIGR01552">
    <property type="entry name" value="phd_fam"/>
    <property type="match status" value="1"/>
</dbReference>
<protein>
    <submittedName>
        <fullName evidence="3">Prevent-host-death protein</fullName>
    </submittedName>
</protein>
<dbReference type="PATRIC" id="fig|68223.7.peg.932"/>
<accession>A0A0F4J715</accession>
<comment type="caution">
    <text evidence="3">The sequence shown here is derived from an EMBL/GenBank/DDBJ whole genome shotgun (WGS) entry which is preliminary data.</text>
</comment>